<dbReference type="Pfam" id="PF12911">
    <property type="entry name" value="OppC_N"/>
    <property type="match status" value="1"/>
</dbReference>
<name>A0A9P2WPH0_THEFU</name>
<dbReference type="AlphaFoldDB" id="A0A9P2WPH0"/>
<comment type="similarity">
    <text evidence="10">Belongs to the binding-protein-dependent transport system permease family. OppBC subfamily.</text>
</comment>
<dbReference type="InterPro" id="IPR050366">
    <property type="entry name" value="BP-dependent_transpt_permease"/>
</dbReference>
<evidence type="ECO:0000313" key="15">
    <source>
        <dbReference type="EMBL" id="EOR70637.1"/>
    </source>
</evidence>
<evidence type="ECO:0000256" key="12">
    <source>
        <dbReference type="RuleBase" id="RU363032"/>
    </source>
</evidence>
<dbReference type="GO" id="GO:0015833">
    <property type="term" value="P:peptide transport"/>
    <property type="evidence" value="ECO:0007669"/>
    <property type="project" value="UniProtKB-KW"/>
</dbReference>
<dbReference type="InterPro" id="IPR035906">
    <property type="entry name" value="MetI-like_sf"/>
</dbReference>
<evidence type="ECO:0000256" key="8">
    <source>
        <dbReference type="ARBA" id="ARBA00022989"/>
    </source>
</evidence>
<gene>
    <name evidence="15" type="ORF">TM51_11768</name>
</gene>
<evidence type="ECO:0000256" key="13">
    <source>
        <dbReference type="SAM" id="MobiDB-lite"/>
    </source>
</evidence>
<dbReference type="GO" id="GO:0005886">
    <property type="term" value="C:plasma membrane"/>
    <property type="evidence" value="ECO:0007669"/>
    <property type="project" value="UniProtKB-SubCell"/>
</dbReference>
<dbReference type="GO" id="GO:0055085">
    <property type="term" value="P:transmembrane transport"/>
    <property type="evidence" value="ECO:0007669"/>
    <property type="project" value="InterPro"/>
</dbReference>
<dbReference type="RefSeq" id="WP_011292715.1">
    <property type="nucleotide sequence ID" value="NZ_AOSG01000065.1"/>
</dbReference>
<evidence type="ECO:0000256" key="11">
    <source>
        <dbReference type="ARBA" id="ARBA00072251"/>
    </source>
</evidence>
<evidence type="ECO:0000256" key="7">
    <source>
        <dbReference type="ARBA" id="ARBA00022927"/>
    </source>
</evidence>
<dbReference type="Pfam" id="PF00528">
    <property type="entry name" value="BPD_transp_1"/>
    <property type="match status" value="1"/>
</dbReference>
<feature type="transmembrane region" description="Helical" evidence="12">
    <location>
        <begin position="154"/>
        <end position="173"/>
    </location>
</feature>
<dbReference type="GO" id="GO:0015031">
    <property type="term" value="P:protein transport"/>
    <property type="evidence" value="ECO:0007669"/>
    <property type="project" value="UniProtKB-KW"/>
</dbReference>
<evidence type="ECO:0000313" key="16">
    <source>
        <dbReference type="Proteomes" id="UP000014184"/>
    </source>
</evidence>
<feature type="transmembrane region" description="Helical" evidence="12">
    <location>
        <begin position="260"/>
        <end position="279"/>
    </location>
</feature>
<dbReference type="InterPro" id="IPR000515">
    <property type="entry name" value="MetI-like"/>
</dbReference>
<evidence type="ECO:0000256" key="10">
    <source>
        <dbReference type="ARBA" id="ARBA00024202"/>
    </source>
</evidence>
<evidence type="ECO:0000256" key="6">
    <source>
        <dbReference type="ARBA" id="ARBA00022856"/>
    </source>
</evidence>
<evidence type="ECO:0000256" key="4">
    <source>
        <dbReference type="ARBA" id="ARBA00022519"/>
    </source>
</evidence>
<keyword evidence="9 12" id="KW-0472">Membrane</keyword>
<dbReference type="PANTHER" id="PTHR43386">
    <property type="entry name" value="OLIGOPEPTIDE TRANSPORT SYSTEM PERMEASE PROTEIN APPC"/>
    <property type="match status" value="1"/>
</dbReference>
<evidence type="ECO:0000256" key="2">
    <source>
        <dbReference type="ARBA" id="ARBA00022448"/>
    </source>
</evidence>
<sequence>MPPSGPATSAPRPPAPPSARWPAGLRHPRILVGAGLLILLTLLAWLGPLAAPWGFTERDYTSFLQPPSARHWFGTDGSGRDLYVITLVGLRKSLLIGLLVAVLTTALAAVVGAITGYFPGLPDRLLTWLTDLALVVPPLLVLAVLFPIVDKGGWVALILLLAAFGWMVTARMVRAATRSLRHHEYIRAARYLGASPTTIIIRHLLPNLSGLLVADVTVNVSAAILAETGLSYVGLGVQPPDVSLGTLIAHGTRYATTHPWMFGFCTGLLVLLVTAVHLLGEGLRDALTRGIPVHRA</sequence>
<keyword evidence="4" id="KW-0997">Cell inner membrane</keyword>
<keyword evidence="2 12" id="KW-0813">Transport</keyword>
<proteinExistence type="inferred from homology"/>
<keyword evidence="8 12" id="KW-1133">Transmembrane helix</keyword>
<organism evidence="15 16">
    <name type="scientific">Thermobifida fusca TM51</name>
    <dbReference type="NCBI Taxonomy" id="1169414"/>
    <lineage>
        <taxon>Bacteria</taxon>
        <taxon>Bacillati</taxon>
        <taxon>Actinomycetota</taxon>
        <taxon>Actinomycetes</taxon>
        <taxon>Streptosporangiales</taxon>
        <taxon>Nocardiopsidaceae</taxon>
        <taxon>Thermobifida</taxon>
    </lineage>
</organism>
<dbReference type="PROSITE" id="PS50928">
    <property type="entry name" value="ABC_TM1"/>
    <property type="match status" value="1"/>
</dbReference>
<dbReference type="CDD" id="cd06261">
    <property type="entry name" value="TM_PBP2"/>
    <property type="match status" value="1"/>
</dbReference>
<evidence type="ECO:0000256" key="3">
    <source>
        <dbReference type="ARBA" id="ARBA00022475"/>
    </source>
</evidence>
<keyword evidence="5 12" id="KW-0812">Transmembrane</keyword>
<feature type="transmembrane region" description="Helical" evidence="12">
    <location>
        <begin position="125"/>
        <end position="148"/>
    </location>
</feature>
<comment type="subcellular location">
    <subcellularLocation>
        <location evidence="1">Cell inner membrane</location>
        <topology evidence="1">Multi-pass membrane protein</topology>
    </subcellularLocation>
    <subcellularLocation>
        <location evidence="12">Cell membrane</location>
        <topology evidence="12">Multi-pass membrane protein</topology>
    </subcellularLocation>
</comment>
<evidence type="ECO:0000256" key="9">
    <source>
        <dbReference type="ARBA" id="ARBA00023136"/>
    </source>
</evidence>
<evidence type="ECO:0000259" key="14">
    <source>
        <dbReference type="PROSITE" id="PS50928"/>
    </source>
</evidence>
<feature type="compositionally biased region" description="Pro residues" evidence="13">
    <location>
        <begin position="1"/>
        <end position="19"/>
    </location>
</feature>
<dbReference type="InterPro" id="IPR025966">
    <property type="entry name" value="OppC_N"/>
</dbReference>
<feature type="region of interest" description="Disordered" evidence="13">
    <location>
        <begin position="1"/>
        <end position="21"/>
    </location>
</feature>
<accession>A0A9P2WPH0</accession>
<comment type="caution">
    <text evidence="15">The sequence shown here is derived from an EMBL/GenBank/DDBJ whole genome shotgun (WGS) entry which is preliminary data.</text>
</comment>
<dbReference type="SUPFAM" id="SSF161098">
    <property type="entry name" value="MetI-like"/>
    <property type="match status" value="1"/>
</dbReference>
<feature type="transmembrane region" description="Helical" evidence="12">
    <location>
        <begin position="30"/>
        <end position="51"/>
    </location>
</feature>
<protein>
    <recommendedName>
        <fullName evidence="11">Oligopeptide transport system permease protein OppC</fullName>
    </recommendedName>
</protein>
<keyword evidence="7" id="KW-0653">Protein transport</keyword>
<keyword evidence="3" id="KW-1003">Cell membrane</keyword>
<dbReference type="Proteomes" id="UP000014184">
    <property type="component" value="Unassembled WGS sequence"/>
</dbReference>
<dbReference type="Gene3D" id="1.10.3720.10">
    <property type="entry name" value="MetI-like"/>
    <property type="match status" value="1"/>
</dbReference>
<keyword evidence="6" id="KW-0571">Peptide transport</keyword>
<dbReference type="EMBL" id="AOSG01000065">
    <property type="protein sequence ID" value="EOR70637.1"/>
    <property type="molecule type" value="Genomic_DNA"/>
</dbReference>
<keyword evidence="16" id="KW-1185">Reference proteome</keyword>
<feature type="domain" description="ABC transmembrane type-1" evidence="14">
    <location>
        <begin position="94"/>
        <end position="280"/>
    </location>
</feature>
<evidence type="ECO:0000256" key="5">
    <source>
        <dbReference type="ARBA" id="ARBA00022692"/>
    </source>
</evidence>
<feature type="transmembrane region" description="Helical" evidence="12">
    <location>
        <begin position="94"/>
        <end position="118"/>
    </location>
</feature>
<evidence type="ECO:0000256" key="1">
    <source>
        <dbReference type="ARBA" id="ARBA00004429"/>
    </source>
</evidence>
<dbReference type="PANTHER" id="PTHR43386:SF2">
    <property type="entry name" value="OLIGOPEPTIDE TRANSPORT SYSTEM PERMEASE PROTEIN OPPC"/>
    <property type="match status" value="1"/>
</dbReference>
<reference evidence="15 16" key="1">
    <citation type="journal article" date="2013" name="Genome Announc.">
        <title>Draft Genome Sequence of the Lignocellulose Decomposer Thermobifida fusca Strain TM51.</title>
        <authorList>
            <person name="Toth A."/>
            <person name="Barna T."/>
            <person name="Nagy I."/>
            <person name="Horvath B."/>
            <person name="Nagy I."/>
            <person name="Tancsics A."/>
            <person name="Kriszt B."/>
            <person name="Baka E."/>
            <person name="Fekete C."/>
            <person name="Kukolya J."/>
        </authorList>
    </citation>
    <scope>NUCLEOTIDE SEQUENCE [LARGE SCALE GENOMIC DNA]</scope>
    <source>
        <strain evidence="15 16">TM51</strain>
    </source>
</reference>